<sequence length="362" mass="42785">MKLKQLSLNNFRCLENKKIEFDPDFNLIYGKNGQGKTSLIEAVYFLATGKSFRTKKVKELTSYDKIRTIVYGSFESKLSGKTIAIDFNNDKKEYYVDKNKTKYIDYVGILNVISFIPEDIEIIIGNPSVRRGFFNYEISQTKNIYLKTLVDFEKILKTRNKLIKERKTNKELYHIYNEKFIEEGSKIILMRKEYVKNISRLLNLNYRKLFDANSELRLKYDSFIDNIDKMTLEEIKEKFREETVKKHDREKRYGYTLVGPQKEDFVFELNGKNAKAFSSQGEKKSIIFSLKIAEIDMLIKEKNEIPVFLIDDISSYFDEIRKNSILNYFKNKNIQCFITSTEKLDIEGKKIYIDKGRILSDE</sequence>
<accession>D1AIS9</accession>
<evidence type="ECO:0000256" key="1">
    <source>
        <dbReference type="ARBA" id="ARBA00004496"/>
    </source>
</evidence>
<keyword evidence="9" id="KW-0234">DNA repair</keyword>
<reference evidence="12" key="1">
    <citation type="submission" date="2009-09" db="EMBL/GenBank/DDBJ databases">
        <title>The complete chromosome of Sebaldella termitidis ATCC 33386.</title>
        <authorList>
            <consortium name="US DOE Joint Genome Institute (JGI-PGF)"/>
            <person name="Lucas S."/>
            <person name="Copeland A."/>
            <person name="Lapidus A."/>
            <person name="Glavina del Rio T."/>
            <person name="Dalin E."/>
            <person name="Tice H."/>
            <person name="Bruce D."/>
            <person name="Goodwin L."/>
            <person name="Pitluck S."/>
            <person name="Kyrpides N."/>
            <person name="Mavromatis K."/>
            <person name="Ivanova N."/>
            <person name="Mikhailova N."/>
            <person name="Sims D."/>
            <person name="Meincke L."/>
            <person name="Brettin T."/>
            <person name="Detter J.C."/>
            <person name="Han C."/>
            <person name="Larimer F."/>
            <person name="Land M."/>
            <person name="Hauser L."/>
            <person name="Markowitz V."/>
            <person name="Cheng J.F."/>
            <person name="Hugenholtz P."/>
            <person name="Woyke T."/>
            <person name="Wu D."/>
            <person name="Eisen J.A."/>
        </authorList>
    </citation>
    <scope>NUCLEOTIDE SEQUENCE [LARGE SCALE GENOMIC DNA]</scope>
    <source>
        <strain evidence="12">ATCC 33386 / NCTC 11300</strain>
    </source>
</reference>
<keyword evidence="7 9" id="KW-0067">ATP-binding</keyword>
<protein>
    <recommendedName>
        <fullName evidence="3 9">DNA replication and repair protein RecF</fullName>
    </recommendedName>
</protein>
<dbReference type="PROSITE" id="PS00617">
    <property type="entry name" value="RECF_1"/>
    <property type="match status" value="1"/>
</dbReference>
<dbReference type="HAMAP" id="MF_00365">
    <property type="entry name" value="RecF"/>
    <property type="match status" value="1"/>
</dbReference>
<dbReference type="PANTHER" id="PTHR32182">
    <property type="entry name" value="DNA REPLICATION AND REPAIR PROTEIN RECF"/>
    <property type="match status" value="1"/>
</dbReference>
<dbReference type="EMBL" id="CP001739">
    <property type="protein sequence ID" value="ACZ06891.1"/>
    <property type="molecule type" value="Genomic_DNA"/>
</dbReference>
<keyword evidence="9" id="KW-0227">DNA damage</keyword>
<dbReference type="InterPro" id="IPR018078">
    <property type="entry name" value="DNA-binding_RecF_CS"/>
</dbReference>
<keyword evidence="4 9" id="KW-0963">Cytoplasm</keyword>
<organism evidence="11 12">
    <name type="scientific">Sebaldella termitidis (strain ATCC 33386 / NCTC 11300)</name>
    <dbReference type="NCBI Taxonomy" id="526218"/>
    <lineage>
        <taxon>Bacteria</taxon>
        <taxon>Fusobacteriati</taxon>
        <taxon>Fusobacteriota</taxon>
        <taxon>Fusobacteriia</taxon>
        <taxon>Fusobacteriales</taxon>
        <taxon>Leptotrichiaceae</taxon>
        <taxon>Sebaldella</taxon>
    </lineage>
</organism>
<dbReference type="GO" id="GO:0009432">
    <property type="term" value="P:SOS response"/>
    <property type="evidence" value="ECO:0007669"/>
    <property type="project" value="UniProtKB-UniRule"/>
</dbReference>
<dbReference type="eggNOG" id="COG1195">
    <property type="taxonomic scope" value="Bacteria"/>
</dbReference>
<name>D1AIS9_SEBTE</name>
<dbReference type="Gene3D" id="1.20.1050.90">
    <property type="entry name" value="RecF/RecN/SMC, N-terminal domain"/>
    <property type="match status" value="1"/>
</dbReference>
<dbReference type="InterPro" id="IPR042174">
    <property type="entry name" value="RecF_2"/>
</dbReference>
<evidence type="ECO:0000313" key="12">
    <source>
        <dbReference type="Proteomes" id="UP000000845"/>
    </source>
</evidence>
<dbReference type="GO" id="GO:0005737">
    <property type="term" value="C:cytoplasm"/>
    <property type="evidence" value="ECO:0007669"/>
    <property type="project" value="UniProtKB-SubCell"/>
</dbReference>
<evidence type="ECO:0000259" key="10">
    <source>
        <dbReference type="Pfam" id="PF02463"/>
    </source>
</evidence>
<dbReference type="Gene3D" id="3.40.50.300">
    <property type="entry name" value="P-loop containing nucleotide triphosphate hydrolases"/>
    <property type="match status" value="1"/>
</dbReference>
<keyword evidence="6 9" id="KW-0547">Nucleotide-binding</keyword>
<keyword evidence="12" id="KW-1185">Reference proteome</keyword>
<dbReference type="NCBIfam" id="TIGR00611">
    <property type="entry name" value="recf"/>
    <property type="match status" value="1"/>
</dbReference>
<dbReference type="InterPro" id="IPR001238">
    <property type="entry name" value="DNA-binding_RecF"/>
</dbReference>
<dbReference type="STRING" id="526218.Sterm_0003"/>
<dbReference type="Proteomes" id="UP000000845">
    <property type="component" value="Chromosome"/>
</dbReference>
<dbReference type="RefSeq" id="WP_012859491.1">
    <property type="nucleotide sequence ID" value="NC_013517.1"/>
</dbReference>
<dbReference type="GO" id="GO:0003697">
    <property type="term" value="F:single-stranded DNA binding"/>
    <property type="evidence" value="ECO:0007669"/>
    <property type="project" value="UniProtKB-UniRule"/>
</dbReference>
<dbReference type="AlphaFoldDB" id="D1AIS9"/>
<dbReference type="Pfam" id="PF02463">
    <property type="entry name" value="SMC_N"/>
    <property type="match status" value="1"/>
</dbReference>
<dbReference type="KEGG" id="str:Sterm_0003"/>
<comment type="similarity">
    <text evidence="2 9">Belongs to the RecF family.</text>
</comment>
<evidence type="ECO:0000256" key="2">
    <source>
        <dbReference type="ARBA" id="ARBA00008016"/>
    </source>
</evidence>
<dbReference type="InterPro" id="IPR003395">
    <property type="entry name" value="RecF/RecN/SMC_N"/>
</dbReference>
<dbReference type="InterPro" id="IPR027417">
    <property type="entry name" value="P-loop_NTPase"/>
</dbReference>
<feature type="binding site" evidence="9">
    <location>
        <begin position="30"/>
        <end position="37"/>
    </location>
    <ligand>
        <name>ATP</name>
        <dbReference type="ChEBI" id="CHEBI:30616"/>
    </ligand>
</feature>
<evidence type="ECO:0000256" key="9">
    <source>
        <dbReference type="HAMAP-Rule" id="MF_00365"/>
    </source>
</evidence>
<feature type="domain" description="RecF/RecN/SMC N-terminal" evidence="10">
    <location>
        <begin position="3"/>
        <end position="343"/>
    </location>
</feature>
<evidence type="ECO:0000256" key="5">
    <source>
        <dbReference type="ARBA" id="ARBA00022705"/>
    </source>
</evidence>
<comment type="subcellular location">
    <subcellularLocation>
        <location evidence="1 9">Cytoplasm</location>
    </subcellularLocation>
</comment>
<dbReference type="PANTHER" id="PTHR32182:SF0">
    <property type="entry name" value="DNA REPLICATION AND REPAIR PROTEIN RECF"/>
    <property type="match status" value="1"/>
</dbReference>
<dbReference type="HOGENOM" id="CLU_040267_0_1_0"/>
<gene>
    <name evidence="9" type="primary">recF</name>
    <name evidence="11" type="ordered locus">Sterm_0003</name>
</gene>
<dbReference type="GO" id="GO:0006260">
    <property type="term" value="P:DNA replication"/>
    <property type="evidence" value="ECO:0007669"/>
    <property type="project" value="UniProtKB-UniRule"/>
</dbReference>
<keyword evidence="5 9" id="KW-0235">DNA replication</keyword>
<reference evidence="11 12" key="2">
    <citation type="journal article" date="2010" name="Stand. Genomic Sci.">
        <title>Complete genome sequence of Sebaldella termitidis type strain (NCTC 11300).</title>
        <authorList>
            <person name="Harmon-Smith M."/>
            <person name="Celia L."/>
            <person name="Chertkov O."/>
            <person name="Lapidus A."/>
            <person name="Copeland A."/>
            <person name="Glavina Del Rio T."/>
            <person name="Nolan M."/>
            <person name="Lucas S."/>
            <person name="Tice H."/>
            <person name="Cheng J.F."/>
            <person name="Han C."/>
            <person name="Detter J.C."/>
            <person name="Bruce D."/>
            <person name="Goodwin L."/>
            <person name="Pitluck S."/>
            <person name="Pati A."/>
            <person name="Liolios K."/>
            <person name="Ivanova N."/>
            <person name="Mavromatis K."/>
            <person name="Mikhailova N."/>
            <person name="Chen A."/>
            <person name="Palaniappan K."/>
            <person name="Land M."/>
            <person name="Hauser L."/>
            <person name="Chang Y.J."/>
            <person name="Jeffries C.D."/>
            <person name="Brettin T."/>
            <person name="Goker M."/>
            <person name="Beck B."/>
            <person name="Bristow J."/>
            <person name="Eisen J.A."/>
            <person name="Markowitz V."/>
            <person name="Hugenholtz P."/>
            <person name="Kyrpides N.C."/>
            <person name="Klenk H.P."/>
            <person name="Chen F."/>
        </authorList>
    </citation>
    <scope>NUCLEOTIDE SEQUENCE [LARGE SCALE GENOMIC DNA]</scope>
    <source>
        <strain evidence="12">ATCC 33386 / NCTC 11300</strain>
    </source>
</reference>
<evidence type="ECO:0000256" key="7">
    <source>
        <dbReference type="ARBA" id="ARBA00022840"/>
    </source>
</evidence>
<evidence type="ECO:0000313" key="11">
    <source>
        <dbReference type="EMBL" id="ACZ06891.1"/>
    </source>
</evidence>
<evidence type="ECO:0000256" key="6">
    <source>
        <dbReference type="ARBA" id="ARBA00022741"/>
    </source>
</evidence>
<dbReference type="GO" id="GO:0005524">
    <property type="term" value="F:ATP binding"/>
    <property type="evidence" value="ECO:0007669"/>
    <property type="project" value="UniProtKB-UniRule"/>
</dbReference>
<comment type="function">
    <text evidence="9">The RecF protein is involved in DNA metabolism; it is required for DNA replication and normal SOS inducibility. RecF binds preferentially to single-stranded, linear DNA. It also seems to bind ATP.</text>
</comment>
<evidence type="ECO:0000256" key="4">
    <source>
        <dbReference type="ARBA" id="ARBA00022490"/>
    </source>
</evidence>
<dbReference type="GO" id="GO:0006302">
    <property type="term" value="P:double-strand break repair"/>
    <property type="evidence" value="ECO:0007669"/>
    <property type="project" value="TreeGrafter"/>
</dbReference>
<dbReference type="SUPFAM" id="SSF52540">
    <property type="entry name" value="P-loop containing nucleoside triphosphate hydrolases"/>
    <property type="match status" value="1"/>
</dbReference>
<keyword evidence="8 9" id="KW-0238">DNA-binding</keyword>
<evidence type="ECO:0000256" key="3">
    <source>
        <dbReference type="ARBA" id="ARBA00020170"/>
    </source>
</evidence>
<evidence type="ECO:0000256" key="8">
    <source>
        <dbReference type="ARBA" id="ARBA00023125"/>
    </source>
</evidence>
<dbReference type="GO" id="GO:0000731">
    <property type="term" value="P:DNA synthesis involved in DNA repair"/>
    <property type="evidence" value="ECO:0007669"/>
    <property type="project" value="TreeGrafter"/>
</dbReference>
<proteinExistence type="inferred from homology"/>
<keyword evidence="9" id="KW-0742">SOS response</keyword>